<dbReference type="AlphaFoldDB" id="A0A090VIA6"/>
<keyword evidence="1" id="KW-0732">Signal</keyword>
<name>A0A090VIA6_9FLAO</name>
<dbReference type="GO" id="GO:0006508">
    <property type="term" value="P:proteolysis"/>
    <property type="evidence" value="ECO:0007669"/>
    <property type="project" value="UniProtKB-KW"/>
</dbReference>
<evidence type="ECO:0000256" key="1">
    <source>
        <dbReference type="SAM" id="SignalP"/>
    </source>
</evidence>
<dbReference type="Proteomes" id="UP000029644">
    <property type="component" value="Unassembled WGS sequence"/>
</dbReference>
<dbReference type="EMBL" id="BBNQ01000019">
    <property type="protein sequence ID" value="GAL64456.1"/>
    <property type="molecule type" value="Genomic_DNA"/>
</dbReference>
<accession>A0A090VIA6</accession>
<comment type="caution">
    <text evidence="2">The sequence shown here is derived from an EMBL/GenBank/DDBJ whole genome shotgun (WGS) entry which is preliminary data.</text>
</comment>
<dbReference type="PROSITE" id="PS51257">
    <property type="entry name" value="PROKAR_LIPOPROTEIN"/>
    <property type="match status" value="1"/>
</dbReference>
<dbReference type="RefSeq" id="WP_042506292.1">
    <property type="nucleotide sequence ID" value="NZ_BBNQ01000019.1"/>
</dbReference>
<protein>
    <submittedName>
        <fullName evidence="2">Membrane metalloprotease</fullName>
    </submittedName>
</protein>
<dbReference type="GO" id="GO:0008237">
    <property type="term" value="F:metallopeptidase activity"/>
    <property type="evidence" value="ECO:0007669"/>
    <property type="project" value="UniProtKB-KW"/>
</dbReference>
<proteinExistence type="predicted"/>
<evidence type="ECO:0000313" key="2">
    <source>
        <dbReference type="EMBL" id="GAL64456.1"/>
    </source>
</evidence>
<reference evidence="2 3" key="1">
    <citation type="journal article" date="2014" name="Genome Announc.">
        <title>Draft Genome Sequences of Marine Flavobacterium Algibacter lectus Strains SS8 and NR4.</title>
        <authorList>
            <person name="Takatani N."/>
            <person name="Nakanishi M."/>
            <person name="Meirelles P."/>
            <person name="Mino S."/>
            <person name="Suda W."/>
            <person name="Oshima K."/>
            <person name="Hattori M."/>
            <person name="Ohkuma M."/>
            <person name="Hosokawa M."/>
            <person name="Miyashita K."/>
            <person name="Thompson F.L."/>
            <person name="Niwa A."/>
            <person name="Sawabe T."/>
            <person name="Sawabe T."/>
        </authorList>
    </citation>
    <scope>NUCLEOTIDE SEQUENCE [LARGE SCALE GENOMIC DNA]</scope>
    <source>
        <strain evidence="2 3">JCM 19300</strain>
    </source>
</reference>
<dbReference type="Gene3D" id="3.40.390.10">
    <property type="entry name" value="Collagenase (Catalytic Domain)"/>
    <property type="match status" value="1"/>
</dbReference>
<dbReference type="InterPro" id="IPR024079">
    <property type="entry name" value="MetalloPept_cat_dom_sf"/>
</dbReference>
<gene>
    <name evidence="2" type="ORF">JCM19300_4551</name>
</gene>
<dbReference type="OrthoDB" id="1121673at2"/>
<keyword evidence="2" id="KW-0378">Hydrolase</keyword>
<feature type="signal peptide" evidence="1">
    <location>
        <begin position="1"/>
        <end position="19"/>
    </location>
</feature>
<keyword evidence="2" id="KW-0482">Metalloprotease</keyword>
<feature type="chain" id="PRO_5001865661" evidence="1">
    <location>
        <begin position="20"/>
        <end position="261"/>
    </location>
</feature>
<organism evidence="2 3">
    <name type="scientific">Algibacter lectus</name>
    <dbReference type="NCBI Taxonomy" id="221126"/>
    <lineage>
        <taxon>Bacteria</taxon>
        <taxon>Pseudomonadati</taxon>
        <taxon>Bacteroidota</taxon>
        <taxon>Flavobacteriia</taxon>
        <taxon>Flavobacteriales</taxon>
        <taxon>Flavobacteriaceae</taxon>
        <taxon>Algibacter</taxon>
    </lineage>
</organism>
<sequence>MKFKILISFLFLLIISACSKDESGEDNDTDNTVSKVLNRQTTGSSARDLLSDNTFTSMIIEVVYVEGFEPTESALNNFTTFLENRTYKPNGITVEKRAIPSPGKTTYSLEDIADIEIEHRTHYNTSNQIAVWAYFSDGKSDNDSEENNTVVLGTAYWNTSFVIYQETVESFSNSPFEPDRTLLETTVINHEFGHILGLTNLGTPLQSEHEDEEHPKHCDIENCLMYWASESAANLSDMAGMSTAPQLDEQCIADLQANGGK</sequence>
<keyword evidence="2" id="KW-0645">Protease</keyword>
<evidence type="ECO:0000313" key="3">
    <source>
        <dbReference type="Proteomes" id="UP000029644"/>
    </source>
</evidence>
<dbReference type="SUPFAM" id="SSF55486">
    <property type="entry name" value="Metalloproteases ('zincins'), catalytic domain"/>
    <property type="match status" value="1"/>
</dbReference>